<reference evidence="2 3" key="1">
    <citation type="submission" date="2017-05" db="EMBL/GenBank/DDBJ databases">
        <title>Biotechnological potential of actinobacteria isolated from South African environments.</title>
        <authorList>
            <person name="Le Roes-Hill M."/>
            <person name="Prins A."/>
            <person name="Durrell K.A."/>
        </authorList>
    </citation>
    <scope>NUCLEOTIDE SEQUENCE [LARGE SCALE GENOMIC DNA]</scope>
    <source>
        <strain evidence="2">M26</strain>
    </source>
</reference>
<organism evidence="2 3">
    <name type="scientific">Streptosporangium minutum</name>
    <dbReference type="NCBI Taxonomy" id="569862"/>
    <lineage>
        <taxon>Bacteria</taxon>
        <taxon>Bacillati</taxon>
        <taxon>Actinomycetota</taxon>
        <taxon>Actinomycetes</taxon>
        <taxon>Streptosporangiales</taxon>
        <taxon>Streptosporangiaceae</taxon>
        <taxon>Streptosporangium</taxon>
    </lineage>
</organism>
<evidence type="ECO:0000313" key="3">
    <source>
        <dbReference type="Proteomes" id="UP000194761"/>
    </source>
</evidence>
<evidence type="ECO:0000259" key="1">
    <source>
        <dbReference type="Pfam" id="PF00248"/>
    </source>
</evidence>
<feature type="domain" description="NADP-dependent oxidoreductase" evidence="1">
    <location>
        <begin position="1"/>
        <end position="36"/>
    </location>
</feature>
<accession>A0A243RVU6</accession>
<proteinExistence type="predicted"/>
<dbReference type="Gene3D" id="3.20.20.100">
    <property type="entry name" value="NADP-dependent oxidoreductase domain"/>
    <property type="match status" value="1"/>
</dbReference>
<keyword evidence="3" id="KW-1185">Reference proteome</keyword>
<name>A0A243RVU6_9ACTN</name>
<dbReference type="InterPro" id="IPR023210">
    <property type="entry name" value="NADP_OxRdtase_dom"/>
</dbReference>
<comment type="caution">
    <text evidence="2">The sequence shown here is derived from an EMBL/GenBank/DDBJ whole genome shotgun (WGS) entry which is preliminary data.</text>
</comment>
<dbReference type="Proteomes" id="UP000194761">
    <property type="component" value="Unassembled WGS sequence"/>
</dbReference>
<dbReference type="Pfam" id="PF00248">
    <property type="entry name" value="Aldo_ket_red"/>
    <property type="match status" value="1"/>
</dbReference>
<dbReference type="InterPro" id="IPR036812">
    <property type="entry name" value="NAD(P)_OxRdtase_dom_sf"/>
</dbReference>
<sequence length="49" mass="5376">MVRRAADAGVTFFDTADVYSAGSSEEVTGNLLREIFSHRTTTCWPPSPQ</sequence>
<dbReference type="EMBL" id="NGFP01000009">
    <property type="protein sequence ID" value="OUC99285.1"/>
    <property type="molecule type" value="Genomic_DNA"/>
</dbReference>
<protein>
    <recommendedName>
        <fullName evidence="1">NADP-dependent oxidoreductase domain-containing protein</fullName>
    </recommendedName>
</protein>
<dbReference type="AlphaFoldDB" id="A0A243RVU6"/>
<evidence type="ECO:0000313" key="2">
    <source>
        <dbReference type="EMBL" id="OUC99285.1"/>
    </source>
</evidence>
<gene>
    <name evidence="2" type="ORF">CA984_03495</name>
</gene>
<dbReference type="SUPFAM" id="SSF51430">
    <property type="entry name" value="NAD(P)-linked oxidoreductase"/>
    <property type="match status" value="1"/>
</dbReference>